<dbReference type="GeneID" id="81378698"/>
<feature type="non-terminal residue" evidence="2">
    <location>
        <position position="1"/>
    </location>
</feature>
<protein>
    <recommendedName>
        <fullName evidence="1">HNH nuclease domain-containing protein</fullName>
    </recommendedName>
</protein>
<feature type="domain" description="HNH nuclease" evidence="1">
    <location>
        <begin position="190"/>
        <end position="253"/>
    </location>
</feature>
<accession>A0A9W9PD29</accession>
<evidence type="ECO:0000313" key="3">
    <source>
        <dbReference type="Proteomes" id="UP001147733"/>
    </source>
</evidence>
<dbReference type="AlphaFoldDB" id="A0A9W9PD29"/>
<organism evidence="2 3">
    <name type="scientific">Penicillium citrinum</name>
    <dbReference type="NCBI Taxonomy" id="5077"/>
    <lineage>
        <taxon>Eukaryota</taxon>
        <taxon>Fungi</taxon>
        <taxon>Dikarya</taxon>
        <taxon>Ascomycota</taxon>
        <taxon>Pezizomycotina</taxon>
        <taxon>Eurotiomycetes</taxon>
        <taxon>Eurotiomycetidae</taxon>
        <taxon>Eurotiales</taxon>
        <taxon>Aspergillaceae</taxon>
        <taxon>Penicillium</taxon>
    </lineage>
</organism>
<dbReference type="Pfam" id="PF13391">
    <property type="entry name" value="HNH_2"/>
    <property type="match status" value="1"/>
</dbReference>
<dbReference type="OrthoDB" id="5386595at2759"/>
<sequence length="411" mass="46204">WKSPPTPPIIPRRISSLLPKHLQTALETEKVRSVSAASRLSEMSVESSISDVLDVKLEALETELDYFRCVRDGLTEARETAKISHDDFQREIAPLLKSFRSSSQTLHVLKTQRPLIVEDIDEECSAKRQRVEGPVDQTLLEHAYRDAIISRVLSATAKKKSSKFDQSAFKKKVYSYYGVNEGCRPGFGWCHVLGMPLPEENIKSAHLVPKSMSPKDITHLFGVSDGVLEDPRNGITLASSIELLFDQGTIAIVPTPGPLKNPTRWRCVVLDESKMEYTIGSWNLRENCSDPPYTKLKEIDNRELKFLTDNRPRRRYVYFCFLVAYLQAKMRGCNNAVTEKCEATRFWPSAGEYLNKSTLVTLARCVSGSELPQGLVHNKTFDSGDTTSRDEDAGTVLGADLRDATLPFRES</sequence>
<evidence type="ECO:0000259" key="1">
    <source>
        <dbReference type="Pfam" id="PF13391"/>
    </source>
</evidence>
<reference evidence="2" key="1">
    <citation type="submission" date="2022-11" db="EMBL/GenBank/DDBJ databases">
        <authorList>
            <person name="Petersen C."/>
        </authorList>
    </citation>
    <scope>NUCLEOTIDE SEQUENCE</scope>
    <source>
        <strain evidence="2">IBT 23319</strain>
    </source>
</reference>
<dbReference type="EMBL" id="JAPQKT010000001">
    <property type="protein sequence ID" value="KAJ5242284.1"/>
    <property type="molecule type" value="Genomic_DNA"/>
</dbReference>
<reference evidence="2" key="2">
    <citation type="journal article" date="2023" name="IMA Fungus">
        <title>Comparative genomic study of the Penicillium genus elucidates a diverse pangenome and 15 lateral gene transfer events.</title>
        <authorList>
            <person name="Petersen C."/>
            <person name="Sorensen T."/>
            <person name="Nielsen M.R."/>
            <person name="Sondergaard T.E."/>
            <person name="Sorensen J.L."/>
            <person name="Fitzpatrick D.A."/>
            <person name="Frisvad J.C."/>
            <person name="Nielsen K.L."/>
        </authorList>
    </citation>
    <scope>NUCLEOTIDE SEQUENCE</scope>
    <source>
        <strain evidence="2">IBT 23319</strain>
    </source>
</reference>
<keyword evidence="3" id="KW-1185">Reference proteome</keyword>
<comment type="caution">
    <text evidence="2">The sequence shown here is derived from an EMBL/GenBank/DDBJ whole genome shotgun (WGS) entry which is preliminary data.</text>
</comment>
<dbReference type="Proteomes" id="UP001147733">
    <property type="component" value="Unassembled WGS sequence"/>
</dbReference>
<name>A0A9W9PD29_PENCI</name>
<evidence type="ECO:0000313" key="2">
    <source>
        <dbReference type="EMBL" id="KAJ5242284.1"/>
    </source>
</evidence>
<gene>
    <name evidence="2" type="ORF">N7469_000611</name>
</gene>
<proteinExistence type="predicted"/>
<dbReference type="RefSeq" id="XP_056505288.1">
    <property type="nucleotide sequence ID" value="XM_056639531.1"/>
</dbReference>
<dbReference type="InterPro" id="IPR003615">
    <property type="entry name" value="HNH_nuc"/>
</dbReference>